<gene>
    <name evidence="12" type="ORF">BSZ36_13010</name>
</gene>
<evidence type="ECO:0000256" key="7">
    <source>
        <dbReference type="PIRNR" id="PIRNR036421"/>
    </source>
</evidence>
<dbReference type="Pfam" id="PF14684">
    <property type="entry name" value="Tricorn_C1"/>
    <property type="match status" value="1"/>
</dbReference>
<dbReference type="EC" id="3.4.21.-" evidence="7"/>
<evidence type="ECO:0000313" key="12">
    <source>
        <dbReference type="EMBL" id="OZC03825.1"/>
    </source>
</evidence>
<evidence type="ECO:0000256" key="5">
    <source>
        <dbReference type="ARBA" id="ARBA00022801"/>
    </source>
</evidence>
<dbReference type="InterPro" id="IPR005151">
    <property type="entry name" value="Tail-specific_protease"/>
</dbReference>
<dbReference type="InterPro" id="IPR036034">
    <property type="entry name" value="PDZ_sf"/>
</dbReference>
<dbReference type="InterPro" id="IPR015943">
    <property type="entry name" value="WD40/YVTN_repeat-like_dom_sf"/>
</dbReference>
<dbReference type="Gene3D" id="2.120.10.60">
    <property type="entry name" value="Tricorn protease N-terminal domain"/>
    <property type="match status" value="1"/>
</dbReference>
<dbReference type="Pfam" id="PF26550">
    <property type="entry name" value="Tricorn_2nd"/>
    <property type="match status" value="1"/>
</dbReference>
<evidence type="ECO:0000256" key="3">
    <source>
        <dbReference type="ARBA" id="ARBA00022490"/>
    </source>
</evidence>
<dbReference type="InterPro" id="IPR029414">
    <property type="entry name" value="Tricorn_PDZ"/>
</dbReference>
<dbReference type="GO" id="GO:0008236">
    <property type="term" value="F:serine-type peptidase activity"/>
    <property type="evidence" value="ECO:0007669"/>
    <property type="project" value="UniProtKB-UniRule"/>
</dbReference>
<dbReference type="Gene3D" id="2.30.42.10">
    <property type="match status" value="1"/>
</dbReference>
<dbReference type="InterPro" id="IPR029045">
    <property type="entry name" value="ClpP/crotonase-like_dom_sf"/>
</dbReference>
<sequence>MPRLAFRLPLLLAALCLVLASGASAQETLLLRQPTMSATHVAFAHGGDLWIVDRAGGDARRLTSTPAVEADPHFSPDGQTLAFTSNRSGVDAVYTVPASGGDPTRLTWYPASSGARGWTRDGQRVLYASSRETAPTGYDRLWTVAASGGPSTVLPAPWGTDGSYAPDGERVIVDRVARWDSEWRAYRGGQNTPLTILDLGTLAESEIPNTERTTDIQPVWMGDTIYFLSDRDWTSNVWAYTPASGAIRQVTRFTGSDVKTMGAGPDALIIERDGRLHTVDPASGDVTTLRISARGDMPWAATRWEDVSDDIEDVSLSATGQRVLASARGDVFTIPVENGDARNLTRSSGDADRAPIWSPDGTQIAWFSDTASGARTARGGAGYALMIGGQDGLGTPRRIEIGESAMAWEPTWSPDGEHIAFADDKTHVRMVHVESGDVRTVGVGGTNIERGEMGLTWSPDSNWLAYSKSGANNFRSIMAWSAASGETLTLTDPLADAYAPAWDRSGRHLYFLASTDLALGSGWANTSAITSDAEYAAYVIVLRADDPTPFFPQSDEEPEPEEDAEEEAAEDDAPEADDDASGEDEAPEDEMEVLIDIERIGRRTVALPMPEASYALTLAGPEGTVFIGAFPPEGRGLTLHKFDLKEREATEFVSGVRQVAISADAQKMVLNTGGWKVVGTGGPSAGGGESFSPQLQTELDRQAEWKQMFDEAWRYQRDYFYDDNMHGRDWDEVYARYAPLVPHIRHRADLNYVLDQMNGELSVGHSFVFGGDMPETDQPRVGLLGADLEPARGRWRIARIYTTESWNPGLDAPLDRSGLEIEEGHFLVGVNGREITAADDPYRFLDGTSGVQTVLHVNSEPTMEGAWRETVTPVRSENGLRQRAWVEDNRRRVDELSGGKLGYVWVPNTGGPGFVSFNRYYFAQQDKQGAVIDERFNGGGLLDDYMVDLMTRRLRAAVTNEAPGGAHLRLPAGILGPKVLLINELAGSGGDFFPWVFRQQNAGPLIGTRTWGGLVKSSVHYALVDGGALTAPDNAVFDPINNAWIGENEGIAPDIEVRLDARSVASGGDPQLERAVQEALRLLEEEGTPEVVPPTYSTPARQPRRR</sequence>
<feature type="region of interest" description="Disordered" evidence="9">
    <location>
        <begin position="1083"/>
        <end position="1106"/>
    </location>
</feature>
<dbReference type="PIRSF" id="PIRSF036421">
    <property type="entry name" value="Tricorn_protease"/>
    <property type="match status" value="1"/>
</dbReference>
<comment type="similarity">
    <text evidence="2 7">Belongs to the peptidase S41B family.</text>
</comment>
<evidence type="ECO:0000259" key="11">
    <source>
        <dbReference type="SMART" id="SM00245"/>
    </source>
</evidence>
<dbReference type="GO" id="GO:0005737">
    <property type="term" value="C:cytoplasm"/>
    <property type="evidence" value="ECO:0007669"/>
    <property type="project" value="UniProtKB-SubCell"/>
</dbReference>
<feature type="domain" description="Tail specific protease" evidence="11">
    <location>
        <begin position="866"/>
        <end position="1058"/>
    </location>
</feature>
<dbReference type="InterPro" id="IPR028204">
    <property type="entry name" value="Tricorn_C1"/>
</dbReference>
<dbReference type="OrthoDB" id="9815657at2"/>
<feature type="chain" id="PRO_5012514524" description="Tricorn protease homolog" evidence="10">
    <location>
        <begin position="26"/>
        <end position="1106"/>
    </location>
</feature>
<keyword evidence="6 7" id="KW-0720">Serine protease</keyword>
<evidence type="ECO:0000256" key="2">
    <source>
        <dbReference type="ARBA" id="ARBA00008524"/>
    </source>
</evidence>
<proteinExistence type="inferred from homology"/>
<comment type="caution">
    <text evidence="12">The sequence shown here is derived from an EMBL/GenBank/DDBJ whole genome shotgun (WGS) entry which is preliminary data.</text>
</comment>
<dbReference type="InterPro" id="IPR012393">
    <property type="entry name" value="Tricorn_protease"/>
</dbReference>
<feature type="active site" description="Nucleophile" evidence="8">
    <location>
        <position position="988"/>
    </location>
</feature>
<feature type="compositionally biased region" description="Acidic residues" evidence="9">
    <location>
        <begin position="554"/>
        <end position="592"/>
    </location>
</feature>
<dbReference type="RefSeq" id="WP_094549624.1">
    <property type="nucleotide sequence ID" value="NZ_MQWB01000001.1"/>
</dbReference>
<dbReference type="SUPFAM" id="SSF82171">
    <property type="entry name" value="DPP6 N-terminal domain-like"/>
    <property type="match status" value="1"/>
</dbReference>
<dbReference type="AlphaFoldDB" id="A0A259U1C4"/>
<dbReference type="GO" id="GO:0006508">
    <property type="term" value="P:proteolysis"/>
    <property type="evidence" value="ECO:0007669"/>
    <property type="project" value="UniProtKB-UniRule"/>
</dbReference>
<dbReference type="Pfam" id="PF26549">
    <property type="entry name" value="Tricorn_N"/>
    <property type="match status" value="1"/>
</dbReference>
<dbReference type="SUPFAM" id="SSF52096">
    <property type="entry name" value="ClpP/crotonase"/>
    <property type="match status" value="1"/>
</dbReference>
<evidence type="ECO:0000256" key="4">
    <source>
        <dbReference type="ARBA" id="ARBA00022670"/>
    </source>
</evidence>
<protein>
    <recommendedName>
        <fullName evidence="7">Tricorn protease homolog</fullName>
        <ecNumber evidence="7">3.4.21.-</ecNumber>
    </recommendedName>
</protein>
<dbReference type="SUPFAM" id="SSF69304">
    <property type="entry name" value="Tricorn protease N-terminal domain"/>
    <property type="match status" value="1"/>
</dbReference>
<comment type="function">
    <text evidence="7">Degrades oligopeptides.</text>
</comment>
<feature type="region of interest" description="Disordered" evidence="9">
    <location>
        <begin position="548"/>
        <end position="592"/>
    </location>
</feature>
<dbReference type="Proteomes" id="UP000216446">
    <property type="component" value="Unassembled WGS sequence"/>
</dbReference>
<evidence type="ECO:0000256" key="9">
    <source>
        <dbReference type="SAM" id="MobiDB-lite"/>
    </source>
</evidence>
<comment type="subcellular location">
    <subcellularLocation>
        <location evidence="1 7">Cytoplasm</location>
    </subcellularLocation>
</comment>
<dbReference type="PANTHER" id="PTHR43253">
    <property type="entry name" value="TRICORN PROTEASE HOMOLOG 2-RELATED"/>
    <property type="match status" value="1"/>
</dbReference>
<dbReference type="Gene3D" id="3.90.226.10">
    <property type="entry name" value="2-enoyl-CoA Hydratase, Chain A, domain 1"/>
    <property type="match status" value="1"/>
</dbReference>
<feature type="active site" description="Charge relay system" evidence="8">
    <location>
        <position position="1047"/>
    </location>
</feature>
<dbReference type="Gene3D" id="2.130.10.10">
    <property type="entry name" value="YVTN repeat-like/Quinoprotein amine dehydrogenase"/>
    <property type="match status" value="1"/>
</dbReference>
<accession>A0A259U1C4</accession>
<dbReference type="PANTHER" id="PTHR43253:SF1">
    <property type="entry name" value="TRICORN PROTEASE HOMOLOG 2-RELATED"/>
    <property type="match status" value="1"/>
</dbReference>
<dbReference type="CDD" id="cd07562">
    <property type="entry name" value="Peptidase_S41_TRI"/>
    <property type="match status" value="1"/>
</dbReference>
<keyword evidence="10" id="KW-0732">Signal</keyword>
<feature type="signal peptide" evidence="10">
    <location>
        <begin position="1"/>
        <end position="25"/>
    </location>
</feature>
<keyword evidence="4 7" id="KW-0645">Protease</keyword>
<dbReference type="Pfam" id="PF03572">
    <property type="entry name" value="Peptidase_S41"/>
    <property type="match status" value="1"/>
</dbReference>
<dbReference type="InParanoid" id="A0A259U1C4"/>
<dbReference type="Pfam" id="PF14685">
    <property type="entry name" value="PDZ_Tricorn"/>
    <property type="match status" value="1"/>
</dbReference>
<evidence type="ECO:0000313" key="13">
    <source>
        <dbReference type="Proteomes" id="UP000216446"/>
    </source>
</evidence>
<dbReference type="SMART" id="SM00245">
    <property type="entry name" value="TSPc"/>
    <property type="match status" value="1"/>
</dbReference>
<evidence type="ECO:0000256" key="6">
    <source>
        <dbReference type="ARBA" id="ARBA00022825"/>
    </source>
</evidence>
<organism evidence="12 13">
    <name type="scientific">Rubricoccus marinus</name>
    <dbReference type="NCBI Taxonomy" id="716817"/>
    <lineage>
        <taxon>Bacteria</taxon>
        <taxon>Pseudomonadati</taxon>
        <taxon>Rhodothermota</taxon>
        <taxon>Rhodothermia</taxon>
        <taxon>Rhodothermales</taxon>
        <taxon>Rubricoccaceae</taxon>
        <taxon>Rubricoccus</taxon>
    </lineage>
</organism>
<feature type="active site" description="Charge relay system" evidence="8">
    <location>
        <position position="765"/>
    </location>
</feature>
<name>A0A259U1C4_9BACT</name>
<dbReference type="Gene3D" id="3.30.750.44">
    <property type="match status" value="1"/>
</dbReference>
<evidence type="ECO:0000256" key="1">
    <source>
        <dbReference type="ARBA" id="ARBA00004496"/>
    </source>
</evidence>
<evidence type="ECO:0000256" key="10">
    <source>
        <dbReference type="SAM" id="SignalP"/>
    </source>
</evidence>
<dbReference type="EMBL" id="MQWB01000001">
    <property type="protein sequence ID" value="OZC03825.1"/>
    <property type="molecule type" value="Genomic_DNA"/>
</dbReference>
<keyword evidence="5 7" id="KW-0378">Hydrolase</keyword>
<keyword evidence="13" id="KW-1185">Reference proteome</keyword>
<reference evidence="12 13" key="1">
    <citation type="submission" date="2016-11" db="EMBL/GenBank/DDBJ databases">
        <title>Study of marine rhodopsin-containing bacteria.</title>
        <authorList>
            <person name="Yoshizawa S."/>
            <person name="Kumagai Y."/>
            <person name="Kogure K."/>
        </authorList>
    </citation>
    <scope>NUCLEOTIDE SEQUENCE [LARGE SCALE GENOMIC DNA]</scope>
    <source>
        <strain evidence="12 13">SG-29</strain>
    </source>
</reference>
<dbReference type="SUPFAM" id="SSF50156">
    <property type="entry name" value="PDZ domain-like"/>
    <property type="match status" value="1"/>
</dbReference>
<keyword evidence="3 7" id="KW-0963">Cytoplasm</keyword>
<evidence type="ECO:0000256" key="8">
    <source>
        <dbReference type="PIRSR" id="PIRSR036421-1"/>
    </source>
</evidence>